<name>A0A252A5X7_9PROT</name>
<dbReference type="KEGG" id="aot:AcetOri_orf04332"/>
<sequence length="139" mass="16190">MKTMRDILIVRGVPAIVTLDVETFILRGEFVGLTGKVAFHATLVSELRVKAREALDAFMAQCRSENRHPLQQYGHDASRYVLEDVYAELRDIAERRGLSLEKFVKTHTPFALKRKPTDFEKLMQHRRDVDRRYSLENED</sequence>
<organism evidence="3 5">
    <name type="scientific">Acetobacter orientalis</name>
    <dbReference type="NCBI Taxonomy" id="146474"/>
    <lineage>
        <taxon>Bacteria</taxon>
        <taxon>Pseudomonadati</taxon>
        <taxon>Pseudomonadota</taxon>
        <taxon>Alphaproteobacteria</taxon>
        <taxon>Acetobacterales</taxon>
        <taxon>Acetobacteraceae</taxon>
        <taxon>Acetobacter</taxon>
    </lineage>
</organism>
<evidence type="ECO:0000313" key="5">
    <source>
        <dbReference type="Proteomes" id="UP000194639"/>
    </source>
</evidence>
<dbReference type="AlphaFoldDB" id="A0A252A5X7"/>
<gene>
    <name evidence="2" type="ORF">Abor_026_019</name>
    <name evidence="1" type="ORF">AcetOrient_orf04332</name>
    <name evidence="3" type="ORF">HK12_11495</name>
</gene>
<protein>
    <submittedName>
        <fullName evidence="1">Toxin-antitoxin system HicB</fullName>
    </submittedName>
</protein>
<accession>A0A0D6NN32</accession>
<dbReference type="Proteomes" id="UP000270034">
    <property type="component" value="Chromosome"/>
</dbReference>
<evidence type="ECO:0000313" key="3">
    <source>
        <dbReference type="EMBL" id="OUI84985.1"/>
    </source>
</evidence>
<evidence type="ECO:0000313" key="6">
    <source>
        <dbReference type="Proteomes" id="UP000270034"/>
    </source>
</evidence>
<reference evidence="1 6" key="3">
    <citation type="submission" date="2018-02" db="EMBL/GenBank/DDBJ databases">
        <title>Acetobacter orientalis genome.</title>
        <authorList>
            <person name="Nakashima N."/>
            <person name="Tamura T."/>
        </authorList>
    </citation>
    <scope>NUCLEOTIDE SEQUENCE [LARGE SCALE GENOMIC DNA]</scope>
    <source>
        <strain evidence="1 6">FAN1</strain>
    </source>
</reference>
<accession>A0A252A5X7</accession>
<dbReference type="Proteomes" id="UP000032670">
    <property type="component" value="Unassembled WGS sequence"/>
</dbReference>
<dbReference type="EMBL" id="JOMO01000005">
    <property type="protein sequence ID" value="OUI84985.1"/>
    <property type="molecule type" value="Genomic_DNA"/>
</dbReference>
<dbReference type="EMBL" id="BAMX01000026">
    <property type="protein sequence ID" value="GAN66811.1"/>
    <property type="molecule type" value="Genomic_DNA"/>
</dbReference>
<dbReference type="Proteomes" id="UP000194639">
    <property type="component" value="Unassembled WGS sequence"/>
</dbReference>
<evidence type="ECO:0000313" key="1">
    <source>
        <dbReference type="EMBL" id="BBC81202.1"/>
    </source>
</evidence>
<proteinExistence type="predicted"/>
<dbReference type="EMBL" id="AP018515">
    <property type="protein sequence ID" value="BBC81202.1"/>
    <property type="molecule type" value="Genomic_DNA"/>
</dbReference>
<evidence type="ECO:0000313" key="4">
    <source>
        <dbReference type="Proteomes" id="UP000032670"/>
    </source>
</evidence>
<dbReference type="STRING" id="1231341.Abor_026_019"/>
<keyword evidence="4" id="KW-1185">Reference proteome</keyword>
<reference evidence="3 5" key="2">
    <citation type="submission" date="2014-06" db="EMBL/GenBank/DDBJ databases">
        <authorList>
            <person name="Ju J."/>
            <person name="Zhang J."/>
        </authorList>
    </citation>
    <scope>NUCLEOTIDE SEQUENCE [LARGE SCALE GENOMIC DNA]</scope>
    <source>
        <strain evidence="3">DmW_045</strain>
    </source>
</reference>
<evidence type="ECO:0000313" key="2">
    <source>
        <dbReference type="EMBL" id="GAN66811.1"/>
    </source>
</evidence>
<reference evidence="2 4" key="1">
    <citation type="submission" date="2012-11" db="EMBL/GenBank/DDBJ databases">
        <title>Whole genome sequence of Acetobacter orientalis 21F-2.</title>
        <authorList>
            <person name="Azuma Y."/>
            <person name="Higashiura N."/>
            <person name="Hirakawa H."/>
            <person name="Matsushita K."/>
        </authorList>
    </citation>
    <scope>NUCLEOTIDE SEQUENCE [LARGE SCALE GENOMIC DNA]</scope>
    <source>
        <strain evidence="2 4">21F-2</strain>
    </source>
</reference>